<accession>A0A9X1T0Y5</accession>
<dbReference type="EMBL" id="JAJOZR010000008">
    <property type="protein sequence ID" value="MCD7109991.1"/>
    <property type="molecule type" value="Genomic_DNA"/>
</dbReference>
<sequence length="206" mass="22027">MKIDAVCLGPAAVIDGKKAKTGIVKHPQGGTVIVDAAGLAGDAVCNRKYHGGPDQAVYGLGSLDLAAWADELGQKIEPGLFGENLVISQIDSRIIAVGDRFETESVTLEVTSTRIPCSTLSLRLNDPGFARRFRRVARPGFYCRVLRQGTLGIGDAVTYRAFQGPRITMPDMLGASVKTLSEEDRARYRAAPISARVRAQLDACAP</sequence>
<feature type="domain" description="MOSC" evidence="1">
    <location>
        <begin position="26"/>
        <end position="160"/>
    </location>
</feature>
<dbReference type="GO" id="GO:0030151">
    <property type="term" value="F:molybdenum ion binding"/>
    <property type="evidence" value="ECO:0007669"/>
    <property type="project" value="InterPro"/>
</dbReference>
<dbReference type="InterPro" id="IPR011037">
    <property type="entry name" value="Pyrv_Knase-like_insert_dom_sf"/>
</dbReference>
<dbReference type="PANTHER" id="PTHR30212">
    <property type="entry name" value="PROTEIN YIIM"/>
    <property type="match status" value="1"/>
</dbReference>
<dbReference type="GO" id="GO:0030170">
    <property type="term" value="F:pyridoxal phosphate binding"/>
    <property type="evidence" value="ECO:0007669"/>
    <property type="project" value="InterPro"/>
</dbReference>
<comment type="caution">
    <text evidence="2">The sequence shown here is derived from an EMBL/GenBank/DDBJ whole genome shotgun (WGS) entry which is preliminary data.</text>
</comment>
<evidence type="ECO:0000259" key="1">
    <source>
        <dbReference type="PROSITE" id="PS51340"/>
    </source>
</evidence>
<dbReference type="SUPFAM" id="SSF50800">
    <property type="entry name" value="PK beta-barrel domain-like"/>
    <property type="match status" value="1"/>
</dbReference>
<dbReference type="AlphaFoldDB" id="A0A9X1T0Y5"/>
<dbReference type="Pfam" id="PF03473">
    <property type="entry name" value="MOSC"/>
    <property type="match status" value="1"/>
</dbReference>
<dbReference type="Proteomes" id="UP001139089">
    <property type="component" value="Unassembled WGS sequence"/>
</dbReference>
<proteinExistence type="predicted"/>
<keyword evidence="3" id="KW-1185">Reference proteome</keyword>
<name>A0A9X1T0Y5_9HYPH</name>
<dbReference type="InterPro" id="IPR005302">
    <property type="entry name" value="MoCF_Sase_C"/>
</dbReference>
<dbReference type="Gene3D" id="2.40.33.20">
    <property type="entry name" value="PK beta-barrel domain-like"/>
    <property type="match status" value="1"/>
</dbReference>
<dbReference type="GO" id="GO:0003824">
    <property type="term" value="F:catalytic activity"/>
    <property type="evidence" value="ECO:0007669"/>
    <property type="project" value="InterPro"/>
</dbReference>
<organism evidence="2 3">
    <name type="scientific">Rhizobium quercicola</name>
    <dbReference type="NCBI Taxonomy" id="2901226"/>
    <lineage>
        <taxon>Bacteria</taxon>
        <taxon>Pseudomonadati</taxon>
        <taxon>Pseudomonadota</taxon>
        <taxon>Alphaproteobacteria</taxon>
        <taxon>Hyphomicrobiales</taxon>
        <taxon>Rhizobiaceae</taxon>
        <taxon>Rhizobium/Agrobacterium group</taxon>
        <taxon>Rhizobium</taxon>
    </lineage>
</organism>
<dbReference type="PROSITE" id="PS51340">
    <property type="entry name" value="MOSC"/>
    <property type="match status" value="1"/>
</dbReference>
<evidence type="ECO:0000313" key="3">
    <source>
        <dbReference type="Proteomes" id="UP001139089"/>
    </source>
</evidence>
<dbReference type="RefSeq" id="WP_231815062.1">
    <property type="nucleotide sequence ID" value="NZ_JAJOZR010000008.1"/>
</dbReference>
<reference evidence="2" key="1">
    <citation type="submission" date="2021-12" db="EMBL/GenBank/DDBJ databases">
        <authorList>
            <person name="Li Y."/>
        </authorList>
    </citation>
    <scope>NUCLEOTIDE SEQUENCE</scope>
    <source>
        <strain evidence="2">DKSPLA3</strain>
    </source>
</reference>
<dbReference type="InterPro" id="IPR052353">
    <property type="entry name" value="Benzoxazolinone_Detox_Enz"/>
</dbReference>
<evidence type="ECO:0000313" key="2">
    <source>
        <dbReference type="EMBL" id="MCD7109991.1"/>
    </source>
</evidence>
<gene>
    <name evidence="2" type="ORF">LRX75_13180</name>
</gene>
<protein>
    <submittedName>
        <fullName evidence="2">MOSC domain-containing protein</fullName>
    </submittedName>
</protein>
<dbReference type="PANTHER" id="PTHR30212:SF2">
    <property type="entry name" value="PROTEIN YIIM"/>
    <property type="match status" value="1"/>
</dbReference>